<dbReference type="InterPro" id="IPR042745">
    <property type="entry name" value="RNase-L_RNase"/>
</dbReference>
<accession>F7GRZ7</accession>
<dbReference type="OMA" id="YGSESHK"/>
<evidence type="ECO:0000256" key="11">
    <source>
        <dbReference type="ARBA" id="ARBA00022771"/>
    </source>
</evidence>
<dbReference type="GO" id="GO:0004519">
    <property type="term" value="F:endonuclease activity"/>
    <property type="evidence" value="ECO:0007669"/>
    <property type="project" value="UniProtKB-KW"/>
</dbReference>
<feature type="repeat" description="ANK" evidence="24">
    <location>
        <begin position="272"/>
        <end position="304"/>
    </location>
</feature>
<dbReference type="FunFam" id="1.20.1440.180:FF:000003">
    <property type="entry name" value="Ribonuclease L"/>
    <property type="match status" value="1"/>
</dbReference>
<evidence type="ECO:0000256" key="19">
    <source>
        <dbReference type="ARBA" id="ARBA00038349"/>
    </source>
</evidence>
<keyword evidence="9" id="KW-0547">Nucleotide-binding</keyword>
<dbReference type="InterPro" id="IPR010513">
    <property type="entry name" value="KEN_dom"/>
</dbReference>
<evidence type="ECO:0000256" key="15">
    <source>
        <dbReference type="ARBA" id="ARBA00022884"/>
    </source>
</evidence>
<dbReference type="GO" id="GO:0008270">
    <property type="term" value="F:zinc ion binding"/>
    <property type="evidence" value="ECO:0007669"/>
    <property type="project" value="UniProtKB-KW"/>
</dbReference>
<feature type="repeat" description="ANK" evidence="24">
    <location>
        <begin position="58"/>
        <end position="90"/>
    </location>
</feature>
<keyword evidence="12" id="KW-0378">Hydrolase</keyword>
<dbReference type="GO" id="GO:0046326">
    <property type="term" value="P:positive regulation of D-glucose import"/>
    <property type="evidence" value="ECO:0007669"/>
    <property type="project" value="Ensembl"/>
</dbReference>
<evidence type="ECO:0000256" key="21">
    <source>
        <dbReference type="ARBA" id="ARBA00072561"/>
    </source>
</evidence>
<dbReference type="PANTHER" id="PTHR24141">
    <property type="entry name" value="2-5A-DEPENDENT RIBONUCLEASE"/>
    <property type="match status" value="1"/>
</dbReference>
<evidence type="ECO:0000256" key="13">
    <source>
        <dbReference type="ARBA" id="ARBA00022833"/>
    </source>
</evidence>
<keyword evidence="17" id="KW-0051">Antiviral defense</keyword>
<keyword evidence="13" id="KW-0862">Zinc</keyword>
<comment type="similarity">
    <text evidence="19">Belongs to the protein kinase superfamily.</text>
</comment>
<name>F7GRZ7_CALJA</name>
<evidence type="ECO:0000256" key="5">
    <source>
        <dbReference type="ARBA" id="ARBA00022490"/>
    </source>
</evidence>
<dbReference type="GO" id="GO:0045071">
    <property type="term" value="P:negative regulation of viral genome replication"/>
    <property type="evidence" value="ECO:0007669"/>
    <property type="project" value="Ensembl"/>
</dbReference>
<evidence type="ECO:0000256" key="10">
    <source>
        <dbReference type="ARBA" id="ARBA00022759"/>
    </source>
</evidence>
<reference evidence="28" key="1">
    <citation type="submission" date="2009-03" db="EMBL/GenBank/DDBJ databases">
        <authorList>
            <person name="Warren W."/>
            <person name="Ye L."/>
            <person name="Minx P."/>
            <person name="Worley K."/>
            <person name="Gibbs R."/>
            <person name="Wilson R.K."/>
        </authorList>
    </citation>
    <scope>NUCLEOTIDE SEQUENCE [LARGE SCALE GENOMIC DNA]</scope>
</reference>
<dbReference type="GO" id="GO:0051607">
    <property type="term" value="P:defense response to virus"/>
    <property type="evidence" value="ECO:0007669"/>
    <property type="project" value="UniProtKB-KW"/>
</dbReference>
<evidence type="ECO:0000256" key="18">
    <source>
        <dbReference type="ARBA" id="ARBA00023128"/>
    </source>
</evidence>
<evidence type="ECO:0000256" key="23">
    <source>
        <dbReference type="ARBA" id="ARBA00078400"/>
    </source>
</evidence>
<feature type="repeat" description="ANK" evidence="24">
    <location>
        <begin position="167"/>
        <end position="200"/>
    </location>
</feature>
<keyword evidence="29" id="KW-1185">Reference proteome</keyword>
<evidence type="ECO:0000256" key="7">
    <source>
        <dbReference type="ARBA" id="ARBA00022723"/>
    </source>
</evidence>
<dbReference type="GO" id="GO:0043488">
    <property type="term" value="P:regulation of mRNA stability"/>
    <property type="evidence" value="ECO:0007669"/>
    <property type="project" value="Ensembl"/>
</dbReference>
<evidence type="ECO:0000313" key="28">
    <source>
        <dbReference type="Ensembl" id="ENSCJAP00000047869.4"/>
    </source>
</evidence>
<comment type="subcellular location">
    <subcellularLocation>
        <location evidence="4">Cytoplasm</location>
    </subcellularLocation>
    <subcellularLocation>
        <location evidence="3">Mitochondrion</location>
    </subcellularLocation>
</comment>
<dbReference type="GO" id="GO:0003723">
    <property type="term" value="F:RNA binding"/>
    <property type="evidence" value="ECO:0007669"/>
    <property type="project" value="UniProtKB-KW"/>
</dbReference>
<evidence type="ECO:0000259" key="26">
    <source>
        <dbReference type="PROSITE" id="PS50011"/>
    </source>
</evidence>
<reference evidence="28" key="2">
    <citation type="submission" date="2025-08" db="UniProtKB">
        <authorList>
            <consortium name="Ensembl"/>
        </authorList>
    </citation>
    <scope>IDENTIFICATION</scope>
</reference>
<evidence type="ECO:0000256" key="1">
    <source>
        <dbReference type="ARBA" id="ARBA00001936"/>
    </source>
</evidence>
<dbReference type="PROSITE" id="PS50011">
    <property type="entry name" value="PROTEIN_KINASE_DOM"/>
    <property type="match status" value="1"/>
</dbReference>
<dbReference type="GO" id="GO:0045444">
    <property type="term" value="P:fat cell differentiation"/>
    <property type="evidence" value="ECO:0007669"/>
    <property type="project" value="Ensembl"/>
</dbReference>
<feature type="compositionally biased region" description="Polar residues" evidence="25">
    <location>
        <begin position="1"/>
        <end position="18"/>
    </location>
</feature>
<evidence type="ECO:0000256" key="8">
    <source>
        <dbReference type="ARBA" id="ARBA00022737"/>
    </source>
</evidence>
<dbReference type="Pfam" id="PF00069">
    <property type="entry name" value="Pkinase"/>
    <property type="match status" value="1"/>
</dbReference>
<evidence type="ECO:0000256" key="9">
    <source>
        <dbReference type="ARBA" id="ARBA00022741"/>
    </source>
</evidence>
<feature type="region of interest" description="Disordered" evidence="25">
    <location>
        <begin position="1"/>
        <end position="20"/>
    </location>
</feature>
<dbReference type="FunFam" id="1.10.510.10:FF:000618">
    <property type="entry name" value="Ribonuclease L"/>
    <property type="match status" value="1"/>
</dbReference>
<dbReference type="Ensembl" id="ENSCJAT00000056696.4">
    <property type="protein sequence ID" value="ENSCJAP00000047869.4"/>
    <property type="gene ID" value="ENSCJAG00000004725.5"/>
</dbReference>
<proteinExistence type="inferred from homology"/>
<evidence type="ECO:0000256" key="3">
    <source>
        <dbReference type="ARBA" id="ARBA00004173"/>
    </source>
</evidence>
<evidence type="ECO:0000256" key="2">
    <source>
        <dbReference type="ARBA" id="ARBA00001946"/>
    </source>
</evidence>
<dbReference type="GeneTree" id="ENSGT00940000161114"/>
<dbReference type="KEGG" id="cjc:100405212"/>
<dbReference type="PROSITE" id="PS50088">
    <property type="entry name" value="ANK_REPEAT"/>
    <property type="match status" value="6"/>
</dbReference>
<keyword evidence="5" id="KW-0963">Cytoplasm</keyword>
<dbReference type="InterPro" id="IPR000719">
    <property type="entry name" value="Prot_kinase_dom"/>
</dbReference>
<keyword evidence="11" id="KW-0863">Zinc-finger</keyword>
<dbReference type="Pfam" id="PF12796">
    <property type="entry name" value="Ank_2"/>
    <property type="match status" value="2"/>
</dbReference>
<feature type="domain" description="KEN" evidence="27">
    <location>
        <begin position="601"/>
        <end position="736"/>
    </location>
</feature>
<dbReference type="Gene3D" id="1.10.510.10">
    <property type="entry name" value="Transferase(Phosphotransferase) domain 1"/>
    <property type="match status" value="1"/>
</dbReference>
<dbReference type="eggNOG" id="KOG1027">
    <property type="taxonomic scope" value="Eukaryota"/>
</dbReference>
<reference evidence="28" key="3">
    <citation type="submission" date="2025-09" db="UniProtKB">
        <authorList>
            <consortium name="Ensembl"/>
        </authorList>
    </citation>
    <scope>IDENTIFICATION</scope>
</reference>
<dbReference type="GO" id="GO:0004672">
    <property type="term" value="F:protein kinase activity"/>
    <property type="evidence" value="ECO:0007669"/>
    <property type="project" value="InterPro"/>
</dbReference>
<dbReference type="SUPFAM" id="SSF48403">
    <property type="entry name" value="Ankyrin repeat"/>
    <property type="match status" value="1"/>
</dbReference>
<evidence type="ECO:0000256" key="24">
    <source>
        <dbReference type="PROSITE-ProRule" id="PRU00023"/>
    </source>
</evidence>
<gene>
    <name evidence="28" type="primary">RNASEL</name>
</gene>
<dbReference type="OrthoDB" id="194358at2759"/>
<dbReference type="CTD" id="6041"/>
<evidence type="ECO:0000256" key="4">
    <source>
        <dbReference type="ARBA" id="ARBA00004496"/>
    </source>
</evidence>
<keyword evidence="18" id="KW-0496">Mitochondrion</keyword>
<dbReference type="Bgee" id="ENSCJAG00000004725">
    <property type="expression patterns" value="Expressed in frontal cortex and 6 other cell types or tissues"/>
</dbReference>
<dbReference type="SMART" id="SM00220">
    <property type="entry name" value="S_TKc"/>
    <property type="match status" value="1"/>
</dbReference>
<comment type="subunit">
    <text evidence="20">Monomer (inactive form) or homodimer. Interacts with ABCE1; this interaction inhibits the RNASEL.</text>
</comment>
<protein>
    <recommendedName>
        <fullName evidence="21">2-5A-dependent ribonuclease</fullName>
    </recommendedName>
    <alternativeName>
        <fullName evidence="22">Ribonuclease 4</fullName>
    </alternativeName>
    <alternativeName>
        <fullName evidence="23">Ribonuclease L</fullName>
    </alternativeName>
</protein>
<dbReference type="FunFam" id="1.25.40.20:FF:000231">
    <property type="entry name" value="2-5A-dependent ribonuclease"/>
    <property type="match status" value="1"/>
</dbReference>
<keyword evidence="14" id="KW-0067">ATP-binding</keyword>
<dbReference type="GO" id="GO:0016787">
    <property type="term" value="F:hydrolase activity"/>
    <property type="evidence" value="ECO:0007669"/>
    <property type="project" value="UniProtKB-KW"/>
</dbReference>
<dbReference type="GO" id="GO:0004540">
    <property type="term" value="F:RNA nuclease activity"/>
    <property type="evidence" value="ECO:0007669"/>
    <property type="project" value="Ensembl"/>
</dbReference>
<dbReference type="InParanoid" id="F7GRZ7"/>
<dbReference type="SMART" id="SM00248">
    <property type="entry name" value="ANK"/>
    <property type="match status" value="8"/>
</dbReference>
<evidence type="ECO:0000256" key="6">
    <source>
        <dbReference type="ARBA" id="ARBA00022722"/>
    </source>
</evidence>
<dbReference type="AlphaFoldDB" id="F7GRZ7"/>
<dbReference type="STRING" id="9483.ENSCJAP00000047869"/>
<dbReference type="SUPFAM" id="SSF56112">
    <property type="entry name" value="Protein kinase-like (PK-like)"/>
    <property type="match status" value="1"/>
</dbReference>
<evidence type="ECO:0000259" key="27">
    <source>
        <dbReference type="PROSITE" id="PS51392"/>
    </source>
</evidence>
<dbReference type="Pfam" id="PF06479">
    <property type="entry name" value="Ribonuc_2-5A"/>
    <property type="match status" value="1"/>
</dbReference>
<keyword evidence="16 24" id="KW-0040">ANK repeat</keyword>
<dbReference type="GO" id="GO:0005524">
    <property type="term" value="F:ATP binding"/>
    <property type="evidence" value="ECO:0007669"/>
    <property type="project" value="UniProtKB-KW"/>
</dbReference>
<feature type="repeat" description="ANK" evidence="24">
    <location>
        <begin position="124"/>
        <end position="156"/>
    </location>
</feature>
<dbReference type="CDD" id="cd10423">
    <property type="entry name" value="RNase_RNase-L"/>
    <property type="match status" value="1"/>
</dbReference>
<dbReference type="PANTHER" id="PTHR24141:SF1">
    <property type="entry name" value="2-5A-DEPENDENT RIBONUCLEASE"/>
    <property type="match status" value="1"/>
</dbReference>
<dbReference type="eggNOG" id="KOG4177">
    <property type="taxonomic scope" value="Eukaryota"/>
</dbReference>
<dbReference type="GO" id="GO:0045944">
    <property type="term" value="P:positive regulation of transcription by RNA polymerase II"/>
    <property type="evidence" value="ECO:0007669"/>
    <property type="project" value="Ensembl"/>
</dbReference>
<dbReference type="InterPro" id="IPR011009">
    <property type="entry name" value="Kinase-like_dom_sf"/>
</dbReference>
<keyword evidence="10" id="KW-0255">Endonuclease</keyword>
<sequence>METGDHNNLQGEPTSSGSRRAIVEDDHLLIEAVQKEDVGLVRQLLEGGANVNFQEEEGGWTALHNAVQMGREDIVKLLLLHGADPVLRKKNGATPFIIAAIEGNVKLLELFLSKGADVNECDFYGFTAFMEAAAYGKIRALQFLHERGANVNLRRKTREDQERLKKGGATALMDAAEEGHEEVLRILLDEMGADVNACDNMGRNALIRALLSSRNRNVEATTRLLLDHGADVNVRGEKGKTPLILAVEKKHLGLVQRLLEEEHIEIDDTDSEGKTALLLAVELKLKEIAELLCSRGASTDCGDLVMIARRNYDSSLVKFLLHHGAKEHFHPPAEDWKPQSSRWGAALKNLHRIYRPMIGKLKFFIDDKYKIADTSEGGVYLGFYEKQEVAVKTFCEGSTRARQEVSCLQSSRENSNLVTFYGSESHRGHLFVCVTLCEQTLEAYFDVHRGEAVDNEEDVFARNVLSSIFKAVQELHLSCGYTHQDLQPQNILINSKNAVYLADFDQSLKWTGDPQEAKRDLEDLGRLVLYVVKKGSIPFEELKAQSNEEVVQLSPDEETKDLVNRLFHPGAHVRDCLSDPSHVPFGDYLNDLLGHPFFWTWESRYRTLRNVGNESDIKKPKPGSEILKLLEPGPSEPPTSFDKWTTKINKYVMKEMNMFYKKRRKNCYENTVGDLLKFIRNLGEHINEENNKKIKLKIGDPSWYFQKTFPDLVIYVYAKLQNTEYGKHFPHTHSPNKPQCDGAGGAGGLASPGC</sequence>
<dbReference type="Gene3D" id="1.25.40.20">
    <property type="entry name" value="Ankyrin repeat-containing domain"/>
    <property type="match status" value="1"/>
</dbReference>
<dbReference type="Proteomes" id="UP000008225">
    <property type="component" value="Chromosome 18"/>
</dbReference>
<dbReference type="GO" id="GO:0043021">
    <property type="term" value="F:ribonucleoprotein complex binding"/>
    <property type="evidence" value="ECO:0007669"/>
    <property type="project" value="Ensembl"/>
</dbReference>
<evidence type="ECO:0000256" key="17">
    <source>
        <dbReference type="ARBA" id="ARBA00023118"/>
    </source>
</evidence>
<keyword evidence="15" id="KW-0694">RNA-binding</keyword>
<keyword evidence="6" id="KW-0540">Nuclease</keyword>
<dbReference type="GO" id="GO:0005739">
    <property type="term" value="C:mitochondrion"/>
    <property type="evidence" value="ECO:0007669"/>
    <property type="project" value="UniProtKB-SubCell"/>
</dbReference>
<feature type="repeat" description="ANK" evidence="24">
    <location>
        <begin position="201"/>
        <end position="237"/>
    </location>
</feature>
<feature type="domain" description="Protein kinase" evidence="26">
    <location>
        <begin position="365"/>
        <end position="598"/>
    </location>
</feature>
<keyword evidence="8" id="KW-0677">Repeat</keyword>
<dbReference type="InterPro" id="IPR038357">
    <property type="entry name" value="KEN_sf"/>
</dbReference>
<organism evidence="28 29">
    <name type="scientific">Callithrix jacchus</name>
    <name type="common">White-tufted-ear marmoset</name>
    <name type="synonym">Simia Jacchus</name>
    <dbReference type="NCBI Taxonomy" id="9483"/>
    <lineage>
        <taxon>Eukaryota</taxon>
        <taxon>Metazoa</taxon>
        <taxon>Chordata</taxon>
        <taxon>Craniata</taxon>
        <taxon>Vertebrata</taxon>
        <taxon>Euteleostomi</taxon>
        <taxon>Mammalia</taxon>
        <taxon>Eutheria</taxon>
        <taxon>Euarchontoglires</taxon>
        <taxon>Primates</taxon>
        <taxon>Haplorrhini</taxon>
        <taxon>Platyrrhini</taxon>
        <taxon>Cebidae</taxon>
        <taxon>Callitrichinae</taxon>
        <taxon>Callithrix</taxon>
        <taxon>Callithrix</taxon>
    </lineage>
</organism>
<comment type="cofactor">
    <cofactor evidence="2">
        <name>Mg(2+)</name>
        <dbReference type="ChEBI" id="CHEBI:18420"/>
    </cofactor>
</comment>
<dbReference type="PRINTS" id="PR01415">
    <property type="entry name" value="ANKYRIN"/>
</dbReference>
<dbReference type="FunCoup" id="F7GRZ7">
    <property type="interactions" value="629"/>
</dbReference>
<dbReference type="PROSITE" id="PS51392">
    <property type="entry name" value="KEN"/>
    <property type="match status" value="1"/>
</dbReference>
<dbReference type="GO" id="GO:0006397">
    <property type="term" value="P:mRNA processing"/>
    <property type="evidence" value="ECO:0007669"/>
    <property type="project" value="InterPro"/>
</dbReference>
<dbReference type="Pfam" id="PF00023">
    <property type="entry name" value="Ank"/>
    <property type="match status" value="1"/>
</dbReference>
<feature type="repeat" description="ANK" evidence="24">
    <location>
        <begin position="91"/>
        <end position="123"/>
    </location>
</feature>
<dbReference type="SMART" id="SM00580">
    <property type="entry name" value="PUG"/>
    <property type="match status" value="1"/>
</dbReference>
<dbReference type="Gene3D" id="1.20.1440.180">
    <property type="entry name" value="KEN domain"/>
    <property type="match status" value="1"/>
</dbReference>
<dbReference type="InterPro" id="IPR036770">
    <property type="entry name" value="Ankyrin_rpt-contain_sf"/>
</dbReference>
<evidence type="ECO:0000256" key="20">
    <source>
        <dbReference type="ARBA" id="ARBA00062337"/>
    </source>
</evidence>
<dbReference type="InterPro" id="IPR002110">
    <property type="entry name" value="Ankyrin_rpt"/>
</dbReference>
<evidence type="ECO:0000256" key="22">
    <source>
        <dbReference type="ARBA" id="ARBA00078208"/>
    </source>
</evidence>
<dbReference type="RefSeq" id="XP_035135646.2">
    <property type="nucleotide sequence ID" value="XM_035279755.2"/>
</dbReference>
<dbReference type="GeneID" id="100405212"/>
<comment type="cofactor">
    <cofactor evidence="1">
        <name>Mn(2+)</name>
        <dbReference type="ChEBI" id="CHEBI:29035"/>
    </cofactor>
</comment>
<evidence type="ECO:0000256" key="12">
    <source>
        <dbReference type="ARBA" id="ARBA00022801"/>
    </source>
</evidence>
<keyword evidence="7" id="KW-0479">Metal-binding</keyword>
<dbReference type="PROSITE" id="PS50297">
    <property type="entry name" value="ANK_REP_REGION"/>
    <property type="match status" value="4"/>
</dbReference>
<dbReference type="Pfam" id="PF13637">
    <property type="entry name" value="Ank_4"/>
    <property type="match status" value="1"/>
</dbReference>
<evidence type="ECO:0000313" key="29">
    <source>
        <dbReference type="Proteomes" id="UP000008225"/>
    </source>
</evidence>
<evidence type="ECO:0000256" key="14">
    <source>
        <dbReference type="ARBA" id="ARBA00022840"/>
    </source>
</evidence>
<evidence type="ECO:0000256" key="25">
    <source>
        <dbReference type="SAM" id="MobiDB-lite"/>
    </source>
</evidence>
<evidence type="ECO:0000256" key="16">
    <source>
        <dbReference type="ARBA" id="ARBA00023043"/>
    </source>
</evidence>